<evidence type="ECO:0000313" key="1">
    <source>
        <dbReference type="EMBL" id="KAK1727560.1"/>
    </source>
</evidence>
<evidence type="ECO:0000313" key="2">
    <source>
        <dbReference type="Proteomes" id="UP001244207"/>
    </source>
</evidence>
<dbReference type="RefSeq" id="XP_060367615.1">
    <property type="nucleotide sequence ID" value="XM_060510277.1"/>
</dbReference>
<gene>
    <name evidence="1" type="ORF">BDZ83DRAFT_649433</name>
</gene>
<comment type="caution">
    <text evidence="1">The sequence shown here is derived from an EMBL/GenBank/DDBJ whole genome shotgun (WGS) entry which is preliminary data.</text>
</comment>
<keyword evidence="2" id="KW-1185">Reference proteome</keyword>
<sequence>MPPRLVPDSMGCQVEVAERLSVSCSNDTSTNHSNARELLETSTNTIIGSQRTSVYSVRRNSTGGSALRYDRGRIHNGLLAKEAQLILTSDLSRPITSQIGPKYSVLRTSTLRVSVPASSGTRKLCYCSEGQTSQTSDKVPAAPSVQEKVLVSGEHGVIETRLQRKEPLWKHGHGFDIFKYIEN</sequence>
<dbReference type="EMBL" id="JAHMHS010000023">
    <property type="protein sequence ID" value="KAK1727560.1"/>
    <property type="molecule type" value="Genomic_DNA"/>
</dbReference>
<protein>
    <submittedName>
        <fullName evidence="1">Uncharacterized protein</fullName>
    </submittedName>
</protein>
<accession>A0AAD8XJT5</accession>
<dbReference type="Proteomes" id="UP001244207">
    <property type="component" value="Unassembled WGS sequence"/>
</dbReference>
<proteinExistence type="predicted"/>
<dbReference type="GeneID" id="85394176"/>
<organism evidence="1 2">
    <name type="scientific">Glomerella acutata</name>
    <name type="common">Colletotrichum acutatum</name>
    <dbReference type="NCBI Taxonomy" id="27357"/>
    <lineage>
        <taxon>Eukaryota</taxon>
        <taxon>Fungi</taxon>
        <taxon>Dikarya</taxon>
        <taxon>Ascomycota</taxon>
        <taxon>Pezizomycotina</taxon>
        <taxon>Sordariomycetes</taxon>
        <taxon>Hypocreomycetidae</taxon>
        <taxon>Glomerellales</taxon>
        <taxon>Glomerellaceae</taxon>
        <taxon>Colletotrichum</taxon>
        <taxon>Colletotrichum acutatum species complex</taxon>
    </lineage>
</organism>
<dbReference type="AlphaFoldDB" id="A0AAD8XJT5"/>
<reference evidence="1" key="1">
    <citation type="submission" date="2021-12" db="EMBL/GenBank/DDBJ databases">
        <title>Comparative genomics, transcriptomics and evolutionary studies reveal genomic signatures of adaptation to plant cell wall in hemibiotrophic fungi.</title>
        <authorList>
            <consortium name="DOE Joint Genome Institute"/>
            <person name="Baroncelli R."/>
            <person name="Diaz J.F."/>
            <person name="Benocci T."/>
            <person name="Peng M."/>
            <person name="Battaglia E."/>
            <person name="Haridas S."/>
            <person name="Andreopoulos W."/>
            <person name="Labutti K."/>
            <person name="Pangilinan J."/>
            <person name="Floch G.L."/>
            <person name="Makela M.R."/>
            <person name="Henrissat B."/>
            <person name="Grigoriev I.V."/>
            <person name="Crouch J.A."/>
            <person name="De Vries R.P."/>
            <person name="Sukno S.A."/>
            <person name="Thon M.R."/>
        </authorList>
    </citation>
    <scope>NUCLEOTIDE SEQUENCE</scope>
    <source>
        <strain evidence="1">CBS 112980</strain>
    </source>
</reference>
<name>A0AAD8XJT5_GLOAC</name>